<organism evidence="1 2">
    <name type="scientific">Lasiodiplodia mahajangana</name>
    <dbReference type="NCBI Taxonomy" id="1108764"/>
    <lineage>
        <taxon>Eukaryota</taxon>
        <taxon>Fungi</taxon>
        <taxon>Dikarya</taxon>
        <taxon>Ascomycota</taxon>
        <taxon>Pezizomycotina</taxon>
        <taxon>Dothideomycetes</taxon>
        <taxon>Dothideomycetes incertae sedis</taxon>
        <taxon>Botryosphaeriales</taxon>
        <taxon>Botryosphaeriaceae</taxon>
        <taxon>Lasiodiplodia</taxon>
    </lineage>
</organism>
<protein>
    <submittedName>
        <fullName evidence="1">Uncharacterized protein</fullName>
    </submittedName>
</protein>
<comment type="caution">
    <text evidence="1">The sequence shown here is derived from an EMBL/GenBank/DDBJ whole genome shotgun (WGS) entry which is preliminary data.</text>
</comment>
<sequence>MTVDKPSAKEAQTLASTDPRKAEAIYKSIISKPPSVTSEAAIKEYETALISLGELYRDEKKPSELVELVTTSRNVLSNFAKAKTAKLAKHGRSSQSANSSTSSTPSPTQPTSRSP</sequence>
<proteinExistence type="predicted"/>
<accession>A0ACC2IXX9</accession>
<dbReference type="EMBL" id="JAPUUL010004212">
    <property type="protein sequence ID" value="KAJ8120055.1"/>
    <property type="molecule type" value="Genomic_DNA"/>
</dbReference>
<evidence type="ECO:0000313" key="1">
    <source>
        <dbReference type="EMBL" id="KAJ8120055.1"/>
    </source>
</evidence>
<reference evidence="1" key="1">
    <citation type="submission" date="2022-12" db="EMBL/GenBank/DDBJ databases">
        <title>Genome Sequence of Lasiodiplodia mahajangana.</title>
        <authorList>
            <person name="Buettner E."/>
        </authorList>
    </citation>
    <scope>NUCLEOTIDE SEQUENCE</scope>
    <source>
        <strain evidence="1">VT137</strain>
    </source>
</reference>
<name>A0ACC2IXX9_9PEZI</name>
<gene>
    <name evidence="1" type="ORF">O1611_g10464</name>
</gene>
<keyword evidence="2" id="KW-1185">Reference proteome</keyword>
<dbReference type="Proteomes" id="UP001153332">
    <property type="component" value="Unassembled WGS sequence"/>
</dbReference>
<evidence type="ECO:0000313" key="2">
    <source>
        <dbReference type="Proteomes" id="UP001153332"/>
    </source>
</evidence>